<gene>
    <name evidence="1" type="ORF">IEO21_10578</name>
</gene>
<reference evidence="1" key="2">
    <citation type="journal article" name="Front. Microbiol.">
        <title>Degradative Capacity of Two Strains of Rhodonia placenta: From Phenotype to Genotype.</title>
        <authorList>
            <person name="Kolle M."/>
            <person name="Horta M.A.C."/>
            <person name="Nowrousian M."/>
            <person name="Ohm R.A."/>
            <person name="Benz J.P."/>
            <person name="Pilgard A."/>
        </authorList>
    </citation>
    <scope>NUCLEOTIDE SEQUENCE</scope>
    <source>
        <strain evidence="1">FPRL280</strain>
    </source>
</reference>
<dbReference type="EMBL" id="JADOXO010000918">
    <property type="protein sequence ID" value="KAF9799369.1"/>
    <property type="molecule type" value="Genomic_DNA"/>
</dbReference>
<reference evidence="1" key="1">
    <citation type="submission" date="2020-11" db="EMBL/GenBank/DDBJ databases">
        <authorList>
            <person name="Koelle M."/>
            <person name="Horta M.A.C."/>
            <person name="Nowrousian M."/>
            <person name="Ohm R.A."/>
            <person name="Benz P."/>
            <person name="Pilgard A."/>
        </authorList>
    </citation>
    <scope>NUCLEOTIDE SEQUENCE</scope>
    <source>
        <strain evidence="1">FPRL280</strain>
    </source>
</reference>
<proteinExistence type="predicted"/>
<comment type="caution">
    <text evidence="1">The sequence shown here is derived from an EMBL/GenBank/DDBJ whole genome shotgun (WGS) entry which is preliminary data.</text>
</comment>
<sequence length="143" mass="15847">MHTSPSFLPPSWLPVKALPMPSTHRFLLTSTLLMVPLLSSLPVSSSLAPTKHLDQSRRIMSTTKPSKGPNTHSALAALLHCDLHPDIPVLSLPAPAYPNRLPVQVKHKETPISLQTLLKSQSLRRVKKESWSLSLQFSVRLHC</sequence>
<organism evidence="1 2">
    <name type="scientific">Rhodonia placenta</name>
    <dbReference type="NCBI Taxonomy" id="104341"/>
    <lineage>
        <taxon>Eukaryota</taxon>
        <taxon>Fungi</taxon>
        <taxon>Dikarya</taxon>
        <taxon>Basidiomycota</taxon>
        <taxon>Agaricomycotina</taxon>
        <taxon>Agaricomycetes</taxon>
        <taxon>Polyporales</taxon>
        <taxon>Adustoporiaceae</taxon>
        <taxon>Rhodonia</taxon>
    </lineage>
</organism>
<evidence type="ECO:0000313" key="2">
    <source>
        <dbReference type="Proteomes" id="UP000639403"/>
    </source>
</evidence>
<accession>A0A8H7NS56</accession>
<evidence type="ECO:0000313" key="1">
    <source>
        <dbReference type="EMBL" id="KAF9799369.1"/>
    </source>
</evidence>
<name>A0A8H7NS56_9APHY</name>
<dbReference type="AlphaFoldDB" id="A0A8H7NS56"/>
<dbReference type="Proteomes" id="UP000639403">
    <property type="component" value="Unassembled WGS sequence"/>
</dbReference>
<protein>
    <submittedName>
        <fullName evidence="1">Uncharacterized protein</fullName>
    </submittedName>
</protein>